<name>A0A6L7IUM3_9ACTN</name>
<dbReference type="InterPro" id="IPR001807">
    <property type="entry name" value="ClC"/>
</dbReference>
<dbReference type="InterPro" id="IPR014743">
    <property type="entry name" value="Cl-channel_core"/>
</dbReference>
<dbReference type="GO" id="GO:0016020">
    <property type="term" value="C:membrane"/>
    <property type="evidence" value="ECO:0007669"/>
    <property type="project" value="UniProtKB-SubCell"/>
</dbReference>
<dbReference type="SUPFAM" id="SSF81340">
    <property type="entry name" value="Clc chloride channel"/>
    <property type="match status" value="1"/>
</dbReference>
<sequence>MPARAAGRARAAARWPVAALAIGAAAGGATVALGWAVDLAVATFYAHERLVWLLPAAGLATYGLYRILRLPFSLGTSDVIEAARASRPVPRALAPAIFLGTCCTLLCGGSVGKEAAALQLGGSISSWLGPLLGLRDEGLQETCIMCGMAAALSAVLLAPVAAAVFTVEVMHRRLAHPARLAAPALSALVAFAVARAAGARLVSPAAAALDMAGASPLAIVALGVAAAVVAGAFCVALRVLRRSVARLDSVPLVIVVGGAAVSMLLGFTDLAPYGGTGAAQIDAALAGAALPPEAFLAKAALTLLVLAAGFKGGEIMPVLCVGACLGSTFAAASGLDGASFAALGMVALFAGCSNCPLASVALGAELFGLAAAPACALAAACAFACSYRCSLYQSAVIAWTPRGLLHDLVTKTARRSWN</sequence>
<evidence type="ECO:0000313" key="6">
    <source>
        <dbReference type="Proteomes" id="UP000478463"/>
    </source>
</evidence>
<dbReference type="RefSeq" id="WP_160942437.1">
    <property type="nucleotide sequence ID" value="NZ_CP063310.1"/>
</dbReference>
<dbReference type="Proteomes" id="UP000478463">
    <property type="component" value="Chromosome"/>
</dbReference>
<organism evidence="5 6">
    <name type="scientific">Eggerthella guodeyinii</name>
    <dbReference type="NCBI Taxonomy" id="2690837"/>
    <lineage>
        <taxon>Bacteria</taxon>
        <taxon>Bacillati</taxon>
        <taxon>Actinomycetota</taxon>
        <taxon>Coriobacteriia</taxon>
        <taxon>Eggerthellales</taxon>
        <taxon>Eggerthellaceae</taxon>
        <taxon>Eggerthella</taxon>
    </lineage>
</organism>
<gene>
    <name evidence="5" type="ORF">GS424_009415</name>
</gene>
<keyword evidence="2" id="KW-0812">Transmembrane</keyword>
<evidence type="ECO:0000313" key="5">
    <source>
        <dbReference type="EMBL" id="QOS66781.1"/>
    </source>
</evidence>
<protein>
    <submittedName>
        <fullName evidence="5">Chloride channel protein</fullName>
    </submittedName>
</protein>
<dbReference type="InterPro" id="IPR050368">
    <property type="entry name" value="ClC-type_chloride_channel"/>
</dbReference>
<evidence type="ECO:0000256" key="3">
    <source>
        <dbReference type="ARBA" id="ARBA00022989"/>
    </source>
</evidence>
<dbReference type="KEGG" id="egd:GS424_009415"/>
<keyword evidence="3" id="KW-1133">Transmembrane helix</keyword>
<proteinExistence type="predicted"/>
<evidence type="ECO:0000256" key="2">
    <source>
        <dbReference type="ARBA" id="ARBA00022692"/>
    </source>
</evidence>
<evidence type="ECO:0000256" key="4">
    <source>
        <dbReference type="ARBA" id="ARBA00023136"/>
    </source>
</evidence>
<accession>A0A6L7IUM3</accession>
<dbReference type="PANTHER" id="PTHR43427:SF12">
    <property type="entry name" value="CHLORIDE TRANSPORTER"/>
    <property type="match status" value="1"/>
</dbReference>
<dbReference type="GO" id="GO:0015108">
    <property type="term" value="F:chloride transmembrane transporter activity"/>
    <property type="evidence" value="ECO:0007669"/>
    <property type="project" value="InterPro"/>
</dbReference>
<reference evidence="5 6" key="1">
    <citation type="submission" date="2020-10" db="EMBL/GenBank/DDBJ databases">
        <title>Eggerthella sp. nov., isolated from human feces.</title>
        <authorList>
            <person name="Yajun G."/>
        </authorList>
    </citation>
    <scope>NUCLEOTIDE SEQUENCE [LARGE SCALE GENOMIC DNA]</scope>
    <source>
        <strain evidence="5 6">HF-1101</strain>
    </source>
</reference>
<dbReference type="PANTHER" id="PTHR43427">
    <property type="entry name" value="CHLORIDE CHANNEL PROTEIN CLC-E"/>
    <property type="match status" value="1"/>
</dbReference>
<dbReference type="AlphaFoldDB" id="A0A6L7IUM3"/>
<evidence type="ECO:0000256" key="1">
    <source>
        <dbReference type="ARBA" id="ARBA00004141"/>
    </source>
</evidence>
<dbReference type="Pfam" id="PF00654">
    <property type="entry name" value="Voltage_CLC"/>
    <property type="match status" value="1"/>
</dbReference>
<dbReference type="Gene3D" id="1.10.3080.10">
    <property type="entry name" value="Clc chloride channel"/>
    <property type="match status" value="1"/>
</dbReference>
<comment type="subcellular location">
    <subcellularLocation>
        <location evidence="1">Membrane</location>
        <topology evidence="1">Multi-pass membrane protein</topology>
    </subcellularLocation>
</comment>
<keyword evidence="4" id="KW-0472">Membrane</keyword>
<dbReference type="EMBL" id="CP063310">
    <property type="protein sequence ID" value="QOS66781.1"/>
    <property type="molecule type" value="Genomic_DNA"/>
</dbReference>